<organism evidence="1 2">
    <name type="scientific">Urochloa decumbens</name>
    <dbReference type="NCBI Taxonomy" id="240449"/>
    <lineage>
        <taxon>Eukaryota</taxon>
        <taxon>Viridiplantae</taxon>
        <taxon>Streptophyta</taxon>
        <taxon>Embryophyta</taxon>
        <taxon>Tracheophyta</taxon>
        <taxon>Spermatophyta</taxon>
        <taxon>Magnoliopsida</taxon>
        <taxon>Liliopsida</taxon>
        <taxon>Poales</taxon>
        <taxon>Poaceae</taxon>
        <taxon>PACMAD clade</taxon>
        <taxon>Panicoideae</taxon>
        <taxon>Panicodae</taxon>
        <taxon>Paniceae</taxon>
        <taxon>Melinidinae</taxon>
        <taxon>Urochloa</taxon>
    </lineage>
</organism>
<evidence type="ECO:0000313" key="1">
    <source>
        <dbReference type="EMBL" id="CAL5078574.1"/>
    </source>
</evidence>
<proteinExistence type="predicted"/>
<sequence length="372" mass="41032">MNRRLVNLVVAHYSSRIYSLHRLDVSKHLFYPSTAEAQAANNGRKQTRRVKLRPLPAPIMRFESSPSPATETRWPCNEDMFVLLPSPGGGGRILHTNQAGHATLYDTVSRSVVSVPDLAPHTPGFTPIPFTVAGEESLHVMRSGIKALNFEAIDFGRDGFMDPKWRPLPPPPDPLCNGVRIRSFTVVDGDRTICVAAGGAPAPSASTLAVHVPELGTWLAFSPEYPHQLRAVDLAGVAMMGMEDPGGGQAPAVQHQWEDFDAPPQTVRVTSHLLSEQPEVVRRSKTGWSAHRLHLLNLGSGRFSVAKVFKLEEIVSFSRFHGAFIDDDTRRLVGKFTVLTGVEMVNGGEGPRMVKHKSRIFIFRDKSMEWVP</sequence>
<reference evidence="1" key="1">
    <citation type="submission" date="2024-10" db="EMBL/GenBank/DDBJ databases">
        <authorList>
            <person name="Ryan C."/>
        </authorList>
    </citation>
    <scope>NUCLEOTIDE SEQUENCE [LARGE SCALE GENOMIC DNA]</scope>
</reference>
<accession>A0ABC9FMM2</accession>
<dbReference type="PANTHER" id="PTHR33085">
    <property type="entry name" value="OS12G0113100 PROTEIN-RELATED"/>
    <property type="match status" value="1"/>
</dbReference>
<dbReference type="Pfam" id="PF07893">
    <property type="entry name" value="DUF1668"/>
    <property type="match status" value="2"/>
</dbReference>
<dbReference type="EMBL" id="OZ075117">
    <property type="protein sequence ID" value="CAL5078574.1"/>
    <property type="molecule type" value="Genomic_DNA"/>
</dbReference>
<gene>
    <name evidence="1" type="ORF">URODEC1_LOCUS107195</name>
</gene>
<dbReference type="Proteomes" id="UP001497457">
    <property type="component" value="Chromosome 7b"/>
</dbReference>
<keyword evidence="2" id="KW-1185">Reference proteome</keyword>
<dbReference type="AlphaFoldDB" id="A0ABC9FMM2"/>
<dbReference type="PANTHER" id="PTHR33085:SF102">
    <property type="entry name" value="DUF1618 DOMAIN-CONTAINING PROTEIN"/>
    <property type="match status" value="1"/>
</dbReference>
<protein>
    <submittedName>
        <fullName evidence="1">Uncharacterized protein</fullName>
    </submittedName>
</protein>
<dbReference type="InterPro" id="IPR012871">
    <property type="entry name" value="DUF1668_ORYSA"/>
</dbReference>
<name>A0ABC9FMM2_9POAL</name>
<evidence type="ECO:0000313" key="2">
    <source>
        <dbReference type="Proteomes" id="UP001497457"/>
    </source>
</evidence>